<accession>A0ACC1Y9I5</accession>
<proteinExistence type="predicted"/>
<reference evidence="1 2" key="1">
    <citation type="journal article" date="2023" name="Science">
        <title>Complex scaffold remodeling in plant triterpene biosynthesis.</title>
        <authorList>
            <person name="De La Pena R."/>
            <person name="Hodgson H."/>
            <person name="Liu J.C."/>
            <person name="Stephenson M.J."/>
            <person name="Martin A.C."/>
            <person name="Owen C."/>
            <person name="Harkess A."/>
            <person name="Leebens-Mack J."/>
            <person name="Jimenez L.E."/>
            <person name="Osbourn A."/>
            <person name="Sattely E.S."/>
        </authorList>
    </citation>
    <scope>NUCLEOTIDE SEQUENCE [LARGE SCALE GENOMIC DNA]</scope>
    <source>
        <strain evidence="2">cv. JPN11</strain>
        <tissue evidence="1">Leaf</tissue>
    </source>
</reference>
<sequence length="365" mass="40893">MAFEKIKVANPIVEMDGDEMTRSFLELIFPFLELDIKYFDLGLPNRDATDDKVTIESAEATLKYNVAIKCATITPDEARMKEFSLKYMWKSPNGTIRNILNGTVFREPIICKNIPRLVPGWTKPICIGRHAFGDQYRATDTVIKGAGKLKLVFEGKDEKTELEVFNFTGDGGVALSMYNTDESIRSFAEASMNTAHQKKSMMEDSRTYFKRFTEANWKSKFEAAGIWYEHRLIDDMVAYALKSEGGYVWACKNYDGDVQSDFLAQGFGSLGLMTSVLVCPDGKTIEAEAGPWNRLAHRAKLDDNAKLLDFAQKLEAACVGAVESGKMTKDLALLIHGSKVTRDQYLNTEDFIDAVATELKARLNA</sequence>
<evidence type="ECO:0000313" key="2">
    <source>
        <dbReference type="Proteomes" id="UP001164539"/>
    </source>
</evidence>
<comment type="caution">
    <text evidence="1">The sequence shown here is derived from an EMBL/GenBank/DDBJ whole genome shotgun (WGS) entry which is preliminary data.</text>
</comment>
<dbReference type="EMBL" id="CM051397">
    <property type="protein sequence ID" value="KAJ4720427.1"/>
    <property type="molecule type" value="Genomic_DNA"/>
</dbReference>
<protein>
    <submittedName>
        <fullName evidence="1">Isocitrate dehydrogenase [NADP]</fullName>
    </submittedName>
</protein>
<keyword evidence="2" id="KW-1185">Reference proteome</keyword>
<gene>
    <name evidence="1" type="ORF">OWV82_008257</name>
</gene>
<dbReference type="Proteomes" id="UP001164539">
    <property type="component" value="Chromosome 4"/>
</dbReference>
<name>A0ACC1Y9I5_MELAZ</name>
<evidence type="ECO:0000313" key="1">
    <source>
        <dbReference type="EMBL" id="KAJ4720427.1"/>
    </source>
</evidence>
<organism evidence="1 2">
    <name type="scientific">Melia azedarach</name>
    <name type="common">Chinaberry tree</name>
    <dbReference type="NCBI Taxonomy" id="155640"/>
    <lineage>
        <taxon>Eukaryota</taxon>
        <taxon>Viridiplantae</taxon>
        <taxon>Streptophyta</taxon>
        <taxon>Embryophyta</taxon>
        <taxon>Tracheophyta</taxon>
        <taxon>Spermatophyta</taxon>
        <taxon>Magnoliopsida</taxon>
        <taxon>eudicotyledons</taxon>
        <taxon>Gunneridae</taxon>
        <taxon>Pentapetalae</taxon>
        <taxon>rosids</taxon>
        <taxon>malvids</taxon>
        <taxon>Sapindales</taxon>
        <taxon>Meliaceae</taxon>
        <taxon>Melia</taxon>
    </lineage>
</organism>